<organism evidence="4 5">
    <name type="scientific">Oryzias latipes</name>
    <name type="common">Japanese rice fish</name>
    <name type="synonym">Japanese killifish</name>
    <dbReference type="NCBI Taxonomy" id="8090"/>
    <lineage>
        <taxon>Eukaryota</taxon>
        <taxon>Metazoa</taxon>
        <taxon>Chordata</taxon>
        <taxon>Craniata</taxon>
        <taxon>Vertebrata</taxon>
        <taxon>Euteleostomi</taxon>
        <taxon>Actinopterygii</taxon>
        <taxon>Neopterygii</taxon>
        <taxon>Teleostei</taxon>
        <taxon>Neoteleostei</taxon>
        <taxon>Acanthomorphata</taxon>
        <taxon>Ovalentaria</taxon>
        <taxon>Atherinomorphae</taxon>
        <taxon>Beloniformes</taxon>
        <taxon>Adrianichthyidae</taxon>
        <taxon>Oryziinae</taxon>
        <taxon>Oryzias</taxon>
    </lineage>
</organism>
<feature type="transmembrane region" description="Helical" evidence="3">
    <location>
        <begin position="31"/>
        <end position="57"/>
    </location>
</feature>
<dbReference type="GO" id="GO:0002693">
    <property type="term" value="P:positive regulation of cellular extravasation"/>
    <property type="evidence" value="ECO:0000318"/>
    <property type="project" value="GO_Central"/>
</dbReference>
<dbReference type="Proteomes" id="UP000001038">
    <property type="component" value="Chromosome 17"/>
</dbReference>
<sequence length="573" mass="64470">MYSSGYSQVSKQSQQAKKKMQYRSKNKSCGYYMRIVFFFSSLIQSLIIVSLVLFLLYGKSPDTACTARALDLEESFSRLSIENAALQQQRKDLTNMLNATTTHKVRCELDLQHLRLHCNKSIGIMLDYEKKLQQCNMELQASKLRVISQPMPGVPCNCGTITEQLKAKLELLGSNFTSETRKMRMDMDQTAKERDNLNLEAIRLRKDKSAKEKELQNCQQQSKEDISINLGSVSKVTRALLDKIDSVFPKHVAFQLSCIKQQEHLEQIHNNCTSLSREVEGKLQNYLNGVAQQLFNIQMENNRLKSENSLLYDDYRWCSQNRSGLIEQHRQRQEEQQQKWDKDKERLLLEKMKLDGDMEVLKHTVRYKTARIDHVEEQLRRMNLTCLPKVGLPMLPPRPIPPNPPVWNRPIGFDNAKTEGVGLGPGSVGTNTMLNTGGIGPKKPDINQRDPSSMFKPLDTFPKFGLDAKKPATNDRISNSFGSGPRDPKGGSMPALPPWFTSSGSQLGQSNSEPGRTSGGSIFDRSGSPPGQGRTTALGGGGQSSFAQHIKDLQRLINPPGPEEKQDLSRILG</sequence>
<proteinExistence type="predicted"/>
<dbReference type="PANTHER" id="PTHR21687:SF5">
    <property type="entry name" value="PLASMALEMMA VESICLE-ASSOCIATED PROTEIN"/>
    <property type="match status" value="1"/>
</dbReference>
<reference evidence="4" key="3">
    <citation type="submission" date="2025-09" db="UniProtKB">
        <authorList>
            <consortium name="Ensembl"/>
        </authorList>
    </citation>
    <scope>IDENTIFICATION</scope>
    <source>
        <strain evidence="4">Hd-rR</strain>
    </source>
</reference>
<keyword evidence="3" id="KW-0472">Membrane</keyword>
<evidence type="ECO:0000256" key="1">
    <source>
        <dbReference type="SAM" id="Coils"/>
    </source>
</evidence>
<name>A0A3B3IEB2_ORYLA</name>
<accession>A0A3B3IEB2</accession>
<dbReference type="GeneTree" id="ENSGT00390000006166"/>
<dbReference type="InterPro" id="IPR009538">
    <property type="entry name" value="PV-1"/>
</dbReference>
<feature type="coiled-coil region" evidence="1">
    <location>
        <begin position="69"/>
        <end position="96"/>
    </location>
</feature>
<dbReference type="STRING" id="8090.ENSORLP00000042082"/>
<keyword evidence="5" id="KW-1185">Reference proteome</keyword>
<dbReference type="InParanoid" id="A0A3B3IEB2"/>
<keyword evidence="1" id="KW-0175">Coiled coil</keyword>
<dbReference type="GeneID" id="101163275"/>
<gene>
    <name evidence="4" type="primary">plvapa</name>
</gene>
<dbReference type="Bgee" id="ENSORLG00000008728">
    <property type="expression patterns" value="Expressed in muscle tissue and 14 other cell types or tissues"/>
</dbReference>
<keyword evidence="3" id="KW-0812">Transmembrane</keyword>
<evidence type="ECO:0000313" key="5">
    <source>
        <dbReference type="Proteomes" id="UP000001038"/>
    </source>
</evidence>
<reference evidence="4" key="2">
    <citation type="submission" date="2025-08" db="UniProtKB">
        <authorList>
            <consortium name="Ensembl"/>
        </authorList>
    </citation>
    <scope>IDENTIFICATION</scope>
    <source>
        <strain evidence="4">Hd-rR</strain>
    </source>
</reference>
<reference evidence="4 5" key="1">
    <citation type="journal article" date="2007" name="Nature">
        <title>The medaka draft genome and insights into vertebrate genome evolution.</title>
        <authorList>
            <person name="Kasahara M."/>
            <person name="Naruse K."/>
            <person name="Sasaki S."/>
            <person name="Nakatani Y."/>
            <person name="Qu W."/>
            <person name="Ahsan B."/>
            <person name="Yamada T."/>
            <person name="Nagayasu Y."/>
            <person name="Doi K."/>
            <person name="Kasai Y."/>
            <person name="Jindo T."/>
            <person name="Kobayashi D."/>
            <person name="Shimada A."/>
            <person name="Toyoda A."/>
            <person name="Kuroki Y."/>
            <person name="Fujiyama A."/>
            <person name="Sasaki T."/>
            <person name="Shimizu A."/>
            <person name="Asakawa S."/>
            <person name="Shimizu N."/>
            <person name="Hashimoto S."/>
            <person name="Yang J."/>
            <person name="Lee Y."/>
            <person name="Matsushima K."/>
            <person name="Sugano S."/>
            <person name="Sakaizumi M."/>
            <person name="Narita T."/>
            <person name="Ohishi K."/>
            <person name="Haga S."/>
            <person name="Ohta F."/>
            <person name="Nomoto H."/>
            <person name="Nogata K."/>
            <person name="Morishita T."/>
            <person name="Endo T."/>
            <person name="Shin-I T."/>
            <person name="Takeda H."/>
            <person name="Morishita S."/>
            <person name="Kohara Y."/>
        </authorList>
    </citation>
    <scope>NUCLEOTIDE SEQUENCE [LARGE SCALE GENOMIC DNA]</scope>
    <source>
        <strain evidence="4 5">Hd-rR</strain>
    </source>
</reference>
<evidence type="ECO:0000256" key="2">
    <source>
        <dbReference type="SAM" id="MobiDB-lite"/>
    </source>
</evidence>
<protein>
    <submittedName>
        <fullName evidence="4">Plasmalemma vesicle associated protein a</fullName>
    </submittedName>
</protein>
<keyword evidence="3" id="KW-1133">Transmembrane helix</keyword>
<evidence type="ECO:0000313" key="4">
    <source>
        <dbReference type="Ensembl" id="ENSORLP00000042082.1"/>
    </source>
</evidence>
<dbReference type="CTD" id="100136858"/>
<dbReference type="AlphaFoldDB" id="A0A3B3IEB2"/>
<dbReference type="GO" id="GO:0043114">
    <property type="term" value="P:regulation of vascular permeability"/>
    <property type="evidence" value="ECO:0000318"/>
    <property type="project" value="GO_Central"/>
</dbReference>
<feature type="compositionally biased region" description="Polar residues" evidence="2">
    <location>
        <begin position="500"/>
        <end position="515"/>
    </location>
</feature>
<feature type="region of interest" description="Disordered" evidence="2">
    <location>
        <begin position="462"/>
        <end position="545"/>
    </location>
</feature>
<dbReference type="PANTHER" id="PTHR21687">
    <property type="entry name" value="PLASMALEMMA VESICLE-ASSOCIATED PROTEIN"/>
    <property type="match status" value="1"/>
</dbReference>
<dbReference type="OrthoDB" id="8828676at2759"/>
<evidence type="ECO:0000256" key="3">
    <source>
        <dbReference type="SAM" id="Phobius"/>
    </source>
</evidence>
<dbReference type="Ensembl" id="ENSORLT00000039345.1">
    <property type="protein sequence ID" value="ENSORLP00000042082.1"/>
    <property type="gene ID" value="ENSORLG00000008728.2"/>
</dbReference>
<feature type="coiled-coil region" evidence="1">
    <location>
        <begin position="187"/>
        <end position="221"/>
    </location>
</feature>
<dbReference type="KEGG" id="ola:101163275"/>